<organism evidence="1 2">
    <name type="scientific">Allokutzneria multivorans</name>
    <dbReference type="NCBI Taxonomy" id="1142134"/>
    <lineage>
        <taxon>Bacteria</taxon>
        <taxon>Bacillati</taxon>
        <taxon>Actinomycetota</taxon>
        <taxon>Actinomycetes</taxon>
        <taxon>Pseudonocardiales</taxon>
        <taxon>Pseudonocardiaceae</taxon>
        <taxon>Allokutzneria</taxon>
    </lineage>
</organism>
<dbReference type="EMBL" id="BAABAL010000005">
    <property type="protein sequence ID" value="GAA3998089.1"/>
    <property type="molecule type" value="Genomic_DNA"/>
</dbReference>
<comment type="caution">
    <text evidence="1">The sequence shown here is derived from an EMBL/GenBank/DDBJ whole genome shotgun (WGS) entry which is preliminary data.</text>
</comment>
<name>A0ABP7RIH7_9PSEU</name>
<evidence type="ECO:0000313" key="1">
    <source>
        <dbReference type="EMBL" id="GAA3998089.1"/>
    </source>
</evidence>
<dbReference type="Proteomes" id="UP001501747">
    <property type="component" value="Unassembled WGS sequence"/>
</dbReference>
<protein>
    <submittedName>
        <fullName evidence="1">Uncharacterized protein</fullName>
    </submittedName>
</protein>
<sequence length="71" mass="7676">MAVEVAVEAVAAEVRVKAEASAYPTHAVTAEPYPNRAHDGHRPDRAVAVRSRGRRMTHSVLTYDPAGVQQP</sequence>
<accession>A0ABP7RIH7</accession>
<keyword evidence="2" id="KW-1185">Reference proteome</keyword>
<gene>
    <name evidence="1" type="ORF">GCM10022247_17790</name>
</gene>
<evidence type="ECO:0000313" key="2">
    <source>
        <dbReference type="Proteomes" id="UP001501747"/>
    </source>
</evidence>
<proteinExistence type="predicted"/>
<reference evidence="2" key="1">
    <citation type="journal article" date="2019" name="Int. J. Syst. Evol. Microbiol.">
        <title>The Global Catalogue of Microorganisms (GCM) 10K type strain sequencing project: providing services to taxonomists for standard genome sequencing and annotation.</title>
        <authorList>
            <consortium name="The Broad Institute Genomics Platform"/>
            <consortium name="The Broad Institute Genome Sequencing Center for Infectious Disease"/>
            <person name="Wu L."/>
            <person name="Ma J."/>
        </authorList>
    </citation>
    <scope>NUCLEOTIDE SEQUENCE [LARGE SCALE GENOMIC DNA]</scope>
    <source>
        <strain evidence="2">JCM 17342</strain>
    </source>
</reference>